<sequence>MKTKIYSLIVAFATLPLFSQVGINTSTPTATLDVNGNMRVRNTPAATTVPGYQLLVQDNSSTEVFAMDPQLLIGAANVNSGMFAAKKTAGISLVDVTLFPSTFRPVNFQATDRSIGSASMFSDTDSSFIIPSTGVYLIGYNFRYGTGLQANLLVNGYGIGIARTRSGVGTIIDTRPFTGIDLGLVSLTISESNINSLYSFQAGDKISFGLTGSNVLNLSILGSTVSSFYIYKVSN</sequence>
<dbReference type="SUPFAM" id="SSF49842">
    <property type="entry name" value="TNF-like"/>
    <property type="match status" value="1"/>
</dbReference>
<keyword evidence="1" id="KW-0732">Signal</keyword>
<dbReference type="InterPro" id="IPR008983">
    <property type="entry name" value="Tumour_necrosis_fac-like_dom"/>
</dbReference>
<dbReference type="RefSeq" id="WP_123870648.1">
    <property type="nucleotide sequence ID" value="NZ_CP033932.1"/>
</dbReference>
<feature type="chain" id="PRO_5018137276" description="C1q domain-containing protein" evidence="1">
    <location>
        <begin position="20"/>
        <end position="235"/>
    </location>
</feature>
<keyword evidence="3" id="KW-1185">Reference proteome</keyword>
<evidence type="ECO:0008006" key="4">
    <source>
        <dbReference type="Google" id="ProtNLM"/>
    </source>
</evidence>
<name>A0A3G6TCZ7_9FLAO</name>
<evidence type="ECO:0000256" key="1">
    <source>
        <dbReference type="SAM" id="SignalP"/>
    </source>
</evidence>
<accession>A0A3G6TCZ7</accession>
<reference evidence="3" key="1">
    <citation type="submission" date="2018-11" db="EMBL/GenBank/DDBJ databases">
        <title>Proposal to divide the Flavobacteriaceae and reorganize its genera based on Amino Acid Identity values calculated from whole genome sequences.</title>
        <authorList>
            <person name="Nicholson A.C."/>
            <person name="Gulvik C.A."/>
            <person name="Whitney A.M."/>
            <person name="Humrighouse B.W."/>
            <person name="Bell M."/>
            <person name="Holmes B."/>
            <person name="Steigerwalt A.G."/>
            <person name="Villarma A."/>
            <person name="Sheth M."/>
            <person name="Batra D."/>
            <person name="Pryor J."/>
            <person name="Bernardet J.-F."/>
            <person name="Hugo C."/>
            <person name="Kampfer P."/>
            <person name="Newman J."/>
            <person name="McQuiston J.R."/>
        </authorList>
    </citation>
    <scope>NUCLEOTIDE SEQUENCE [LARGE SCALE GENOMIC DNA]</scope>
    <source>
        <strain evidence="3">G0229</strain>
    </source>
</reference>
<evidence type="ECO:0000313" key="2">
    <source>
        <dbReference type="EMBL" id="AZB25699.1"/>
    </source>
</evidence>
<protein>
    <recommendedName>
        <fullName evidence="4">C1q domain-containing protein</fullName>
    </recommendedName>
</protein>
<dbReference type="Proteomes" id="UP000271193">
    <property type="component" value="Chromosome"/>
</dbReference>
<dbReference type="EMBL" id="CP033932">
    <property type="protein sequence ID" value="AZB25699.1"/>
    <property type="molecule type" value="Genomic_DNA"/>
</dbReference>
<dbReference type="GeneID" id="99066005"/>
<dbReference type="AlphaFoldDB" id="A0A3G6TCZ7"/>
<feature type="signal peptide" evidence="1">
    <location>
        <begin position="1"/>
        <end position="19"/>
    </location>
</feature>
<evidence type="ECO:0000313" key="3">
    <source>
        <dbReference type="Proteomes" id="UP000271193"/>
    </source>
</evidence>
<proteinExistence type="predicted"/>
<gene>
    <name evidence="2" type="ORF">EG339_14440</name>
</gene>
<dbReference type="KEGG" id="cben:EG339_14440"/>
<organism evidence="2 3">
    <name type="scientific">Chryseobacterium bernardetii</name>
    <dbReference type="NCBI Taxonomy" id="1241978"/>
    <lineage>
        <taxon>Bacteria</taxon>
        <taxon>Pseudomonadati</taxon>
        <taxon>Bacteroidota</taxon>
        <taxon>Flavobacteriia</taxon>
        <taxon>Flavobacteriales</taxon>
        <taxon>Weeksellaceae</taxon>
        <taxon>Chryseobacterium group</taxon>
        <taxon>Chryseobacterium</taxon>
    </lineage>
</organism>